<evidence type="ECO:0000313" key="3">
    <source>
        <dbReference type="Proteomes" id="UP000601171"/>
    </source>
</evidence>
<feature type="transmembrane region" description="Helical" evidence="1">
    <location>
        <begin position="154"/>
        <end position="180"/>
    </location>
</feature>
<reference evidence="2" key="1">
    <citation type="submission" date="2020-08" db="EMBL/GenBank/DDBJ databases">
        <title>Genome public.</title>
        <authorList>
            <person name="Liu C."/>
            <person name="Sun Q."/>
        </authorList>
    </citation>
    <scope>NUCLEOTIDE SEQUENCE</scope>
    <source>
        <strain evidence="2">BX21</strain>
    </source>
</reference>
<dbReference type="InterPro" id="IPR038750">
    <property type="entry name" value="YczE/YyaS-like"/>
</dbReference>
<dbReference type="AlphaFoldDB" id="A0A926EVC6"/>
<dbReference type="Pfam" id="PF19700">
    <property type="entry name" value="DUF6198"/>
    <property type="match status" value="1"/>
</dbReference>
<keyword evidence="1" id="KW-0812">Transmembrane</keyword>
<feature type="transmembrane region" description="Helical" evidence="1">
    <location>
        <begin position="12"/>
        <end position="32"/>
    </location>
</feature>
<dbReference type="RefSeq" id="WP_262428621.1">
    <property type="nucleotide sequence ID" value="NZ_JACRTG010000008.1"/>
</dbReference>
<feature type="transmembrane region" description="Helical" evidence="1">
    <location>
        <begin position="44"/>
        <end position="67"/>
    </location>
</feature>
<organism evidence="2 3">
    <name type="scientific">Paratissierella segnis</name>
    <dbReference type="NCBI Taxonomy" id="2763679"/>
    <lineage>
        <taxon>Bacteria</taxon>
        <taxon>Bacillati</taxon>
        <taxon>Bacillota</taxon>
        <taxon>Tissierellia</taxon>
        <taxon>Tissierellales</taxon>
        <taxon>Tissierellaceae</taxon>
        <taxon>Paratissierella</taxon>
    </lineage>
</organism>
<keyword evidence="1" id="KW-0472">Membrane</keyword>
<feature type="transmembrane region" description="Helical" evidence="1">
    <location>
        <begin position="102"/>
        <end position="124"/>
    </location>
</feature>
<protein>
    <recommendedName>
        <fullName evidence="4">YitT family protein</fullName>
    </recommendedName>
</protein>
<keyword evidence="1" id="KW-1133">Transmembrane helix</keyword>
<evidence type="ECO:0008006" key="4">
    <source>
        <dbReference type="Google" id="ProtNLM"/>
    </source>
</evidence>
<proteinExistence type="predicted"/>
<accession>A0A926EVC6</accession>
<evidence type="ECO:0000313" key="2">
    <source>
        <dbReference type="EMBL" id="MBC8587149.1"/>
    </source>
</evidence>
<dbReference type="PANTHER" id="PTHR40078">
    <property type="entry name" value="INTEGRAL MEMBRANE PROTEIN-RELATED"/>
    <property type="match status" value="1"/>
</dbReference>
<gene>
    <name evidence="2" type="ORF">H8707_02680</name>
</gene>
<sequence length="221" mass="23975">MEKNIIRIVKLIIGLFVYAVGVVMTINANLGLSPWDVFHQGLSGVINITLGQASIAVAFLITVLDIVLGQPIGWATIVNMLSIGTFMDILMINNLIPTANGLFTGLLMILLGLIVQGYGCWLYVNVGLGVGPRDGLMVILTKRTGKTVRFNKSVIELGAVIIGYLLGGSIGIGTVVMAFLGGPIFQLVFKTVNFNVEEVNHRFIQEDIRFLKEKLKSKEAN</sequence>
<evidence type="ECO:0000256" key="1">
    <source>
        <dbReference type="SAM" id="Phobius"/>
    </source>
</evidence>
<feature type="transmembrane region" description="Helical" evidence="1">
    <location>
        <begin position="74"/>
        <end position="96"/>
    </location>
</feature>
<comment type="caution">
    <text evidence="2">The sequence shown here is derived from an EMBL/GenBank/DDBJ whole genome shotgun (WGS) entry which is preliminary data.</text>
</comment>
<dbReference type="EMBL" id="JACRTG010000008">
    <property type="protein sequence ID" value="MBC8587149.1"/>
    <property type="molecule type" value="Genomic_DNA"/>
</dbReference>
<dbReference type="PANTHER" id="PTHR40078:SF1">
    <property type="entry name" value="INTEGRAL MEMBRANE PROTEIN"/>
    <property type="match status" value="1"/>
</dbReference>
<dbReference type="Proteomes" id="UP000601171">
    <property type="component" value="Unassembled WGS sequence"/>
</dbReference>
<keyword evidence="3" id="KW-1185">Reference proteome</keyword>
<name>A0A926EVC6_9FIRM</name>